<reference evidence="4 5" key="1">
    <citation type="submission" date="2024-02" db="EMBL/GenBank/DDBJ databases">
        <title>Janibacter sp. nov., isolated from gut of marine sandworm.</title>
        <authorList>
            <person name="Kim B."/>
            <person name="Jun M.O."/>
            <person name="Shin N.-R."/>
        </authorList>
    </citation>
    <scope>NUCLEOTIDE SEQUENCE [LARGE SCALE GENOMIC DNA]</scope>
    <source>
        <strain evidence="4 5">A1S7</strain>
    </source>
</reference>
<evidence type="ECO:0000313" key="5">
    <source>
        <dbReference type="Proteomes" id="UP001382727"/>
    </source>
</evidence>
<evidence type="ECO:0000313" key="4">
    <source>
        <dbReference type="EMBL" id="WXB76677.1"/>
    </source>
</evidence>
<dbReference type="InterPro" id="IPR038277">
    <property type="entry name" value="UreF_sf"/>
</dbReference>
<evidence type="ECO:0000256" key="2">
    <source>
        <dbReference type="ARBA" id="ARBA00023186"/>
    </source>
</evidence>
<evidence type="ECO:0000256" key="1">
    <source>
        <dbReference type="ARBA" id="ARBA00022988"/>
    </source>
</evidence>
<keyword evidence="1 3" id="KW-0996">Nickel insertion</keyword>
<keyword evidence="2 3" id="KW-0143">Chaperone</keyword>
<protein>
    <recommendedName>
        <fullName evidence="3">Urease accessory protein UreF</fullName>
    </recommendedName>
</protein>
<dbReference type="HAMAP" id="MF_01385">
    <property type="entry name" value="UreF"/>
    <property type="match status" value="1"/>
</dbReference>
<dbReference type="InterPro" id="IPR002639">
    <property type="entry name" value="UreF"/>
</dbReference>
<dbReference type="Pfam" id="PF01730">
    <property type="entry name" value="UreF"/>
    <property type="match status" value="1"/>
</dbReference>
<dbReference type="Gene3D" id="1.10.4190.10">
    <property type="entry name" value="Urease accessory protein UreF"/>
    <property type="match status" value="1"/>
</dbReference>
<gene>
    <name evidence="3" type="primary">ureF</name>
    <name evidence="4" type="ORF">V1351_01065</name>
</gene>
<evidence type="ECO:0000256" key="3">
    <source>
        <dbReference type="HAMAP-Rule" id="MF_01385"/>
    </source>
</evidence>
<sequence>MHVDTAELGALLLADARLPTGAHAHSAGLEPALEAGLPAARVPDYIEGRLRTVALVEASAAVLTLRLVQTDPAATIRVQEELLARMPTTPSRRASELLGRGLARLATRLWGDHPAVRGLGDLASPPLRPTAFGVVAAAIGMREDQVARASLYDDVQTVTAAALKLLPVDPTDATGWLLASAPVLEAAVADAVAVDDDPTSLPAHTAPLVEQLALDHDVRTRRIFVA</sequence>
<organism evidence="4 5">
    <name type="scientific">Janibacter alittae</name>
    <dbReference type="NCBI Taxonomy" id="3115209"/>
    <lineage>
        <taxon>Bacteria</taxon>
        <taxon>Bacillati</taxon>
        <taxon>Actinomycetota</taxon>
        <taxon>Actinomycetes</taxon>
        <taxon>Micrococcales</taxon>
        <taxon>Intrasporangiaceae</taxon>
        <taxon>Janibacter</taxon>
    </lineage>
</organism>
<comment type="subcellular location">
    <subcellularLocation>
        <location evidence="3">Cytoplasm</location>
    </subcellularLocation>
</comment>
<keyword evidence="3" id="KW-0963">Cytoplasm</keyword>
<name>A0ABZ2MI34_9MICO</name>
<comment type="function">
    <text evidence="3">Required for maturation of urease via the functional incorporation of the urease nickel metallocenter.</text>
</comment>
<dbReference type="PANTHER" id="PTHR33620:SF1">
    <property type="entry name" value="UREASE ACCESSORY PROTEIN F"/>
    <property type="match status" value="1"/>
</dbReference>
<keyword evidence="5" id="KW-1185">Reference proteome</keyword>
<dbReference type="PIRSF" id="PIRSF009467">
    <property type="entry name" value="Ureas_acces_UreF"/>
    <property type="match status" value="1"/>
</dbReference>
<proteinExistence type="inferred from homology"/>
<accession>A0ABZ2MI34</accession>
<comment type="similarity">
    <text evidence="3">Belongs to the UreF family.</text>
</comment>
<dbReference type="Proteomes" id="UP001382727">
    <property type="component" value="Chromosome"/>
</dbReference>
<dbReference type="RefSeq" id="WP_338749887.1">
    <property type="nucleotide sequence ID" value="NZ_CP144913.1"/>
</dbReference>
<comment type="subunit">
    <text evidence="3">UreD, UreF and UreG form a complex that acts as a GTP-hydrolysis-dependent molecular chaperone, activating the urease apoprotein by helping to assemble the nickel containing metallocenter of UreC. The UreE protein probably delivers the nickel.</text>
</comment>
<dbReference type="PANTHER" id="PTHR33620">
    <property type="entry name" value="UREASE ACCESSORY PROTEIN F"/>
    <property type="match status" value="1"/>
</dbReference>
<dbReference type="EMBL" id="CP144913">
    <property type="protein sequence ID" value="WXB76677.1"/>
    <property type="molecule type" value="Genomic_DNA"/>
</dbReference>